<proteinExistence type="predicted"/>
<sequence length="152" mass="16002">MLTFCVYSSLQPLRAASSEQKGLGYSVSSAISDKLGNNTAYLSPRNPQLPLCKATEYCFRPPVHSPRGSSDCMQQKLCGISTTSPPLSVLLEDPPELLVASVCSAAHGRCPTGEASGHPQGPVDTPAGVSLVPLRSWYSWYPGLVPPGDGQG</sequence>
<protein>
    <submittedName>
        <fullName evidence="1">Uncharacterized protein</fullName>
    </submittedName>
</protein>
<name>A0AAI9ZH19_9PEZI</name>
<dbReference type="GeneID" id="85466652"/>
<comment type="caution">
    <text evidence="1">The sequence shown here is derived from an EMBL/GenBank/DDBJ whole genome shotgun (WGS) entry which is preliminary data.</text>
</comment>
<evidence type="ECO:0000313" key="1">
    <source>
        <dbReference type="EMBL" id="KAK1623214.1"/>
    </source>
</evidence>
<evidence type="ECO:0000313" key="2">
    <source>
        <dbReference type="Proteomes" id="UP001243989"/>
    </source>
</evidence>
<accession>A0AAI9ZH19</accession>
<dbReference type="AlphaFoldDB" id="A0AAI9ZH19"/>
<keyword evidence="2" id="KW-1185">Reference proteome</keyword>
<dbReference type="EMBL" id="JAHMHQ010000030">
    <property type="protein sequence ID" value="KAK1623214.1"/>
    <property type="molecule type" value="Genomic_DNA"/>
</dbReference>
<organism evidence="1 2">
    <name type="scientific">Colletotrichum phormii</name>
    <dbReference type="NCBI Taxonomy" id="359342"/>
    <lineage>
        <taxon>Eukaryota</taxon>
        <taxon>Fungi</taxon>
        <taxon>Dikarya</taxon>
        <taxon>Ascomycota</taxon>
        <taxon>Pezizomycotina</taxon>
        <taxon>Sordariomycetes</taxon>
        <taxon>Hypocreomycetidae</taxon>
        <taxon>Glomerellales</taxon>
        <taxon>Glomerellaceae</taxon>
        <taxon>Colletotrichum</taxon>
        <taxon>Colletotrichum acutatum species complex</taxon>
    </lineage>
</organism>
<reference evidence="1" key="1">
    <citation type="submission" date="2021-06" db="EMBL/GenBank/DDBJ databases">
        <title>Comparative genomics, transcriptomics and evolutionary studies reveal genomic signatures of adaptation to plant cell wall in hemibiotrophic fungi.</title>
        <authorList>
            <consortium name="DOE Joint Genome Institute"/>
            <person name="Baroncelli R."/>
            <person name="Diaz J.F."/>
            <person name="Benocci T."/>
            <person name="Peng M."/>
            <person name="Battaglia E."/>
            <person name="Haridas S."/>
            <person name="Andreopoulos W."/>
            <person name="Labutti K."/>
            <person name="Pangilinan J."/>
            <person name="Floch G.L."/>
            <person name="Makela M.R."/>
            <person name="Henrissat B."/>
            <person name="Grigoriev I.V."/>
            <person name="Crouch J.A."/>
            <person name="De Vries R.P."/>
            <person name="Sukno S.A."/>
            <person name="Thon M.R."/>
        </authorList>
    </citation>
    <scope>NUCLEOTIDE SEQUENCE</scope>
    <source>
        <strain evidence="1">CBS 102054</strain>
    </source>
</reference>
<dbReference type="Proteomes" id="UP001243989">
    <property type="component" value="Unassembled WGS sequence"/>
</dbReference>
<gene>
    <name evidence="1" type="ORF">BDP81DRAFT_136435</name>
</gene>
<dbReference type="RefSeq" id="XP_060439209.1">
    <property type="nucleotide sequence ID" value="XM_060581790.1"/>
</dbReference>